<evidence type="ECO:0000313" key="2">
    <source>
        <dbReference type="EMBL" id="KAK7959646.1"/>
    </source>
</evidence>
<keyword evidence="3" id="KW-1185">Reference proteome</keyword>
<dbReference type="Proteomes" id="UP001391051">
    <property type="component" value="Unassembled WGS sequence"/>
</dbReference>
<accession>A0ABR1QMS1</accession>
<sequence>MLQRTGYVLLLLAAVSSVAQAASSTTKSSTSTFLLPSIATSASEHIYATLIKEDGATSLWALGCQPDVAAASPTCTGAFRPRRTLTSGPSTMHLELGGGGSRRCCRSCCHDYDNNHADGRWRMDDARHRDRRCGDAQEEDDYRYISIITDAYHGSDNHGKQ</sequence>
<keyword evidence="1" id="KW-0732">Signal</keyword>
<reference evidence="2 3" key="1">
    <citation type="submission" date="2023-01" db="EMBL/GenBank/DDBJ databases">
        <title>Analysis of 21 Apiospora genomes using comparative genomics revels a genus with tremendous synthesis potential of carbohydrate active enzymes and secondary metabolites.</title>
        <authorList>
            <person name="Sorensen T."/>
        </authorList>
    </citation>
    <scope>NUCLEOTIDE SEQUENCE [LARGE SCALE GENOMIC DNA]</scope>
    <source>
        <strain evidence="2 3">CBS 24483</strain>
    </source>
</reference>
<organism evidence="2 3">
    <name type="scientific">Apiospora aurea</name>
    <dbReference type="NCBI Taxonomy" id="335848"/>
    <lineage>
        <taxon>Eukaryota</taxon>
        <taxon>Fungi</taxon>
        <taxon>Dikarya</taxon>
        <taxon>Ascomycota</taxon>
        <taxon>Pezizomycotina</taxon>
        <taxon>Sordariomycetes</taxon>
        <taxon>Xylariomycetidae</taxon>
        <taxon>Amphisphaeriales</taxon>
        <taxon>Apiosporaceae</taxon>
        <taxon>Apiospora</taxon>
    </lineage>
</organism>
<comment type="caution">
    <text evidence="2">The sequence shown here is derived from an EMBL/GenBank/DDBJ whole genome shotgun (WGS) entry which is preliminary data.</text>
</comment>
<dbReference type="RefSeq" id="XP_066703349.1">
    <property type="nucleotide sequence ID" value="XM_066840722.1"/>
</dbReference>
<dbReference type="EMBL" id="JAQQWE010000003">
    <property type="protein sequence ID" value="KAK7959646.1"/>
    <property type="molecule type" value="Genomic_DNA"/>
</dbReference>
<gene>
    <name evidence="2" type="ORF">PG986_004500</name>
</gene>
<proteinExistence type="predicted"/>
<feature type="signal peptide" evidence="1">
    <location>
        <begin position="1"/>
        <end position="21"/>
    </location>
</feature>
<evidence type="ECO:0000313" key="3">
    <source>
        <dbReference type="Proteomes" id="UP001391051"/>
    </source>
</evidence>
<protein>
    <submittedName>
        <fullName evidence="2">Uncharacterized protein</fullName>
    </submittedName>
</protein>
<feature type="chain" id="PRO_5046262403" evidence="1">
    <location>
        <begin position="22"/>
        <end position="161"/>
    </location>
</feature>
<name>A0ABR1QMS1_9PEZI</name>
<evidence type="ECO:0000256" key="1">
    <source>
        <dbReference type="SAM" id="SignalP"/>
    </source>
</evidence>
<dbReference type="GeneID" id="92073784"/>